<organism evidence="4 5">
    <name type="scientific">Piromyces finnis</name>
    <dbReference type="NCBI Taxonomy" id="1754191"/>
    <lineage>
        <taxon>Eukaryota</taxon>
        <taxon>Fungi</taxon>
        <taxon>Fungi incertae sedis</taxon>
        <taxon>Chytridiomycota</taxon>
        <taxon>Chytridiomycota incertae sedis</taxon>
        <taxon>Neocallimastigomycetes</taxon>
        <taxon>Neocallimastigales</taxon>
        <taxon>Neocallimastigaceae</taxon>
        <taxon>Piromyces</taxon>
    </lineage>
</organism>
<accession>A0A1Y1V5K7</accession>
<keyword evidence="5" id="KW-1185">Reference proteome</keyword>
<reference evidence="4 5" key="2">
    <citation type="submission" date="2016-08" db="EMBL/GenBank/DDBJ databases">
        <title>Pervasive Adenine N6-methylation of Active Genes in Fungi.</title>
        <authorList>
            <consortium name="DOE Joint Genome Institute"/>
            <person name="Mondo S.J."/>
            <person name="Dannebaum R.O."/>
            <person name="Kuo R.C."/>
            <person name="Labutti K."/>
            <person name="Haridas S."/>
            <person name="Kuo A."/>
            <person name="Salamov A."/>
            <person name="Ahrendt S.R."/>
            <person name="Lipzen A."/>
            <person name="Sullivan W."/>
            <person name="Andreopoulos W.B."/>
            <person name="Clum A."/>
            <person name="Lindquist E."/>
            <person name="Daum C."/>
            <person name="Ramamoorthy G.K."/>
            <person name="Gryganskyi A."/>
            <person name="Culley D."/>
            <person name="Magnuson J.K."/>
            <person name="James T.Y."/>
            <person name="O'Malley M.A."/>
            <person name="Stajich J.E."/>
            <person name="Spatafora J.W."/>
            <person name="Visel A."/>
            <person name="Grigoriev I.V."/>
        </authorList>
    </citation>
    <scope>NUCLEOTIDE SEQUENCE [LARGE SCALE GENOMIC DNA]</scope>
    <source>
        <strain evidence="5">finn</strain>
    </source>
</reference>
<evidence type="ECO:0000256" key="3">
    <source>
        <dbReference type="SAM" id="Phobius"/>
    </source>
</evidence>
<feature type="region of interest" description="Disordered" evidence="2">
    <location>
        <begin position="162"/>
        <end position="211"/>
    </location>
</feature>
<keyword evidence="3" id="KW-1133">Transmembrane helix</keyword>
<dbReference type="EMBL" id="MCFH01000032">
    <property type="protein sequence ID" value="ORX47106.1"/>
    <property type="molecule type" value="Genomic_DNA"/>
</dbReference>
<keyword evidence="1" id="KW-0175">Coiled coil</keyword>
<feature type="compositionally biased region" description="Polar residues" evidence="2">
    <location>
        <begin position="183"/>
        <end position="211"/>
    </location>
</feature>
<gene>
    <name evidence="4" type="ORF">BCR36DRAFT_296102</name>
</gene>
<keyword evidence="3" id="KW-0812">Transmembrane</keyword>
<protein>
    <submittedName>
        <fullName evidence="4">Uncharacterized protein</fullName>
    </submittedName>
</protein>
<dbReference type="OrthoDB" id="10559906at2759"/>
<name>A0A1Y1V5K7_9FUNG</name>
<evidence type="ECO:0000313" key="4">
    <source>
        <dbReference type="EMBL" id="ORX47106.1"/>
    </source>
</evidence>
<proteinExistence type="predicted"/>
<evidence type="ECO:0000256" key="1">
    <source>
        <dbReference type="SAM" id="Coils"/>
    </source>
</evidence>
<feature type="non-terminal residue" evidence="4">
    <location>
        <position position="1"/>
    </location>
</feature>
<sequence length="419" mass="47611">LKEKKDESTYSSESLKILLASSSKNVKSLDDEKANYLLNKYTKNLLKKPKETLMPSTESKYFSSSSIPQPSTINSEESMRKPYHFTAKSASHAINKENINNSVSASSSLNSHHLTSRLKYPISFNKMRTPLSELKSTSTKNIEGSQQKLKLPQSIFTKKDIEKSPSILSQSEPKKSAVAVTLPDSNSLTTSKIKASIPNSPKTPQTEKSTSSLITDINSNYLLSLSPLSSSGNDIIHSIKDLSKEQNTETEDRNNIDDKTILNTFTVAFDNISSLSTKIDLLTEIIDKNEEKQQHQYNTDMNQINFELFEIKQKVSQSMKKLQQEFDPILNTLKETAKVQGKNEEQKMNEKDKLSLKSETFDKNRDQMEQDLDRIKSQLLHLTNENQILVSQKKKKKKKKKKKTLLPPIIIIIIIIYYK</sequence>
<feature type="transmembrane region" description="Helical" evidence="3">
    <location>
        <begin position="403"/>
        <end position="418"/>
    </location>
</feature>
<reference evidence="4 5" key="1">
    <citation type="submission" date="2016-08" db="EMBL/GenBank/DDBJ databases">
        <title>Genomes of anaerobic fungi encode conserved fungal cellulosomes for biomass hydrolysis.</title>
        <authorList>
            <consortium name="DOE Joint Genome Institute"/>
            <person name="Haitjema C.H."/>
            <person name="Gilmore S.P."/>
            <person name="Henske J.K."/>
            <person name="Solomon K.V."/>
            <person name="De Groot R."/>
            <person name="Kuo A."/>
            <person name="Mondo S.J."/>
            <person name="Salamov A.A."/>
            <person name="Labutti K."/>
            <person name="Zhao Z."/>
            <person name="Chiniquy J."/>
            <person name="Barry K."/>
            <person name="Brewer H.M."/>
            <person name="Purvine S.O."/>
            <person name="Wright A.T."/>
            <person name="Boxma B."/>
            <person name="Van Alen T."/>
            <person name="Hackstein J.H."/>
            <person name="Baker S.E."/>
            <person name="Grigoriev I.V."/>
            <person name="O'Malley M.A."/>
        </authorList>
    </citation>
    <scope>NUCLEOTIDE SEQUENCE [LARGE SCALE GENOMIC DNA]</scope>
    <source>
        <strain evidence="5">finn</strain>
    </source>
</reference>
<evidence type="ECO:0000313" key="5">
    <source>
        <dbReference type="Proteomes" id="UP000193719"/>
    </source>
</evidence>
<keyword evidence="3" id="KW-0472">Membrane</keyword>
<comment type="caution">
    <text evidence="4">The sequence shown here is derived from an EMBL/GenBank/DDBJ whole genome shotgun (WGS) entry which is preliminary data.</text>
</comment>
<dbReference type="AlphaFoldDB" id="A0A1Y1V5K7"/>
<feature type="coiled-coil region" evidence="1">
    <location>
        <begin position="358"/>
        <end position="385"/>
    </location>
</feature>
<dbReference type="Proteomes" id="UP000193719">
    <property type="component" value="Unassembled WGS sequence"/>
</dbReference>
<evidence type="ECO:0000256" key="2">
    <source>
        <dbReference type="SAM" id="MobiDB-lite"/>
    </source>
</evidence>